<dbReference type="InterPro" id="IPR017871">
    <property type="entry name" value="ABC_transporter-like_CS"/>
</dbReference>
<accession>A0A1H5ZNE8</accession>
<evidence type="ECO:0000256" key="2">
    <source>
        <dbReference type="ARBA" id="ARBA00022840"/>
    </source>
</evidence>
<organism evidence="5 6">
    <name type="scientific">Bryocella elongata</name>
    <dbReference type="NCBI Taxonomy" id="863522"/>
    <lineage>
        <taxon>Bacteria</taxon>
        <taxon>Pseudomonadati</taxon>
        <taxon>Acidobacteriota</taxon>
        <taxon>Terriglobia</taxon>
        <taxon>Terriglobales</taxon>
        <taxon>Acidobacteriaceae</taxon>
        <taxon>Bryocella</taxon>
    </lineage>
</organism>
<evidence type="ECO:0000313" key="6">
    <source>
        <dbReference type="Proteomes" id="UP000236728"/>
    </source>
</evidence>
<dbReference type="GO" id="GO:0016887">
    <property type="term" value="F:ATP hydrolysis activity"/>
    <property type="evidence" value="ECO:0007669"/>
    <property type="project" value="InterPro"/>
</dbReference>
<dbReference type="PROSITE" id="PS00211">
    <property type="entry name" value="ABC_TRANSPORTER_1"/>
    <property type="match status" value="2"/>
</dbReference>
<dbReference type="Gene3D" id="3.40.50.300">
    <property type="entry name" value="P-loop containing nucleotide triphosphate hydrolases"/>
    <property type="match status" value="2"/>
</dbReference>
<dbReference type="PROSITE" id="PS50893">
    <property type="entry name" value="ABC_TRANSPORTER_2"/>
    <property type="match status" value="2"/>
</dbReference>
<dbReference type="Gene3D" id="1.10.287.380">
    <property type="entry name" value="Valyl-tRNA synthetase, C-terminal domain"/>
    <property type="match status" value="1"/>
</dbReference>
<dbReference type="RefSeq" id="WP_103933633.1">
    <property type="nucleotide sequence ID" value="NZ_FNVA01000004.1"/>
</dbReference>
<dbReference type="InterPro" id="IPR051309">
    <property type="entry name" value="ABCF_ATPase"/>
</dbReference>
<evidence type="ECO:0000256" key="3">
    <source>
        <dbReference type="SAM" id="MobiDB-lite"/>
    </source>
</evidence>
<evidence type="ECO:0000259" key="4">
    <source>
        <dbReference type="PROSITE" id="PS50893"/>
    </source>
</evidence>
<keyword evidence="1" id="KW-0547">Nucleotide-binding</keyword>
<feature type="domain" description="ABC transporter" evidence="4">
    <location>
        <begin position="301"/>
        <end position="516"/>
    </location>
</feature>
<dbReference type="CDD" id="cd03221">
    <property type="entry name" value="ABCF_EF-3"/>
    <property type="match status" value="2"/>
</dbReference>
<dbReference type="Pfam" id="PF16326">
    <property type="entry name" value="ABC_tran_CTD"/>
    <property type="match status" value="1"/>
</dbReference>
<dbReference type="Proteomes" id="UP000236728">
    <property type="component" value="Unassembled WGS sequence"/>
</dbReference>
<dbReference type="InterPro" id="IPR003439">
    <property type="entry name" value="ABC_transporter-like_ATP-bd"/>
</dbReference>
<keyword evidence="2 5" id="KW-0067">ATP-binding</keyword>
<dbReference type="GO" id="GO:0003677">
    <property type="term" value="F:DNA binding"/>
    <property type="evidence" value="ECO:0007669"/>
    <property type="project" value="InterPro"/>
</dbReference>
<dbReference type="PANTHER" id="PTHR42855:SF1">
    <property type="entry name" value="ABC TRANSPORTER DOMAIN-CONTAINING PROTEIN"/>
    <property type="match status" value="1"/>
</dbReference>
<dbReference type="Pfam" id="PF00005">
    <property type="entry name" value="ABC_tran"/>
    <property type="match status" value="2"/>
</dbReference>
<evidence type="ECO:0000313" key="5">
    <source>
        <dbReference type="EMBL" id="SEG37731.1"/>
    </source>
</evidence>
<dbReference type="InterPro" id="IPR037118">
    <property type="entry name" value="Val-tRNA_synth_C_sf"/>
</dbReference>
<feature type="domain" description="ABC transporter" evidence="4">
    <location>
        <begin position="5"/>
        <end position="233"/>
    </location>
</feature>
<dbReference type="SMART" id="SM00382">
    <property type="entry name" value="AAA"/>
    <property type="match status" value="2"/>
</dbReference>
<dbReference type="EMBL" id="FNVA01000004">
    <property type="protein sequence ID" value="SEG37731.1"/>
    <property type="molecule type" value="Genomic_DNA"/>
</dbReference>
<protein>
    <submittedName>
        <fullName evidence="5">ATP-binding cassette, subfamily F, uup</fullName>
    </submittedName>
</protein>
<dbReference type="InterPro" id="IPR003593">
    <property type="entry name" value="AAA+_ATPase"/>
</dbReference>
<sequence>MPPILNAQGVSKRFGAVPLFQNISFAVEDGDRIGLIGPNGAGKSTLLAVLAGETEPDTGELSVRRRARVGYVHQISEFRPGDTVRSVLERAMDRAGMEAGLREQSLRETLGRAGFVEDGDGSQVKMSAEAASLSGGWKKRLAIAEQMAVDPDVLMLDEPTNHLDLEGIEWLEGMLRAAKFASVVVTHDRTFLENVATRVVELNKIYAEGMLAARGSYSKFLEERALYIESQAKMQESLRNRVRTEIEWLRRGPKARATKAKARIDTAHGMISKLAEVDARTRSSSTNFDFSGTGRQTKRLIELEGVGVTLGGREIVRDVNVALMNGVRLGLVGPNGSGKTTLLRVMKGELVPNAGEVKRASSLRIVALSQMREIDETLTLRRALAPDSDGVVYQGRVVHVASYASQFLFTGEQLNQPVGRLSGGERARILIARLMLEEADVLMLDEPTNDLDIPTLEILEDALNEFKGALVLVTHDRYLLDRVTNVVLGLDGLGNTAVFADIAQWEEWRDAQVAGAREQGSGSRAQGPEDTAKAPKPTKKKLSYMEQREFDGIEERVDKADKRMSAAHDRLEDPSVVTDSDKLTAALAEMEAAQAEHDAVYERWAELTEKAG</sequence>
<evidence type="ECO:0000256" key="1">
    <source>
        <dbReference type="ARBA" id="ARBA00022741"/>
    </source>
</evidence>
<dbReference type="InterPro" id="IPR032524">
    <property type="entry name" value="ABC_tran_C"/>
</dbReference>
<keyword evidence="6" id="KW-1185">Reference proteome</keyword>
<proteinExistence type="predicted"/>
<gene>
    <name evidence="5" type="ORF">SAMN05421819_2771</name>
</gene>
<name>A0A1H5ZNE8_9BACT</name>
<dbReference type="PANTHER" id="PTHR42855">
    <property type="entry name" value="ABC TRANSPORTER ATP-BINDING SUBUNIT"/>
    <property type="match status" value="1"/>
</dbReference>
<dbReference type="GO" id="GO:0005524">
    <property type="term" value="F:ATP binding"/>
    <property type="evidence" value="ECO:0007669"/>
    <property type="project" value="UniProtKB-KW"/>
</dbReference>
<reference evidence="5 6" key="1">
    <citation type="submission" date="2016-10" db="EMBL/GenBank/DDBJ databases">
        <authorList>
            <person name="de Groot N.N."/>
        </authorList>
    </citation>
    <scope>NUCLEOTIDE SEQUENCE [LARGE SCALE GENOMIC DNA]</scope>
    <source>
        <strain evidence="5 6">DSM 22489</strain>
    </source>
</reference>
<dbReference type="OrthoDB" id="9760950at2"/>
<feature type="region of interest" description="Disordered" evidence="3">
    <location>
        <begin position="513"/>
        <end position="545"/>
    </location>
</feature>
<dbReference type="AlphaFoldDB" id="A0A1H5ZNE8"/>
<dbReference type="InterPro" id="IPR027417">
    <property type="entry name" value="P-loop_NTPase"/>
</dbReference>
<dbReference type="SUPFAM" id="SSF52540">
    <property type="entry name" value="P-loop containing nucleoside triphosphate hydrolases"/>
    <property type="match status" value="2"/>
</dbReference>